<dbReference type="CDD" id="cd03801">
    <property type="entry name" value="GT4_PimA-like"/>
    <property type="match status" value="1"/>
</dbReference>
<gene>
    <name evidence="5" type="ORF">B5V03_15685</name>
</gene>
<dbReference type="SUPFAM" id="SSF53756">
    <property type="entry name" value="UDP-Glycosyltransferase/glycogen phosphorylase"/>
    <property type="match status" value="1"/>
</dbReference>
<dbReference type="AlphaFoldDB" id="A0A4Q1V8E9"/>
<dbReference type="Proteomes" id="UP000290819">
    <property type="component" value="Unassembled WGS sequence"/>
</dbReference>
<evidence type="ECO:0000259" key="4">
    <source>
        <dbReference type="Pfam" id="PF13579"/>
    </source>
</evidence>
<protein>
    <submittedName>
        <fullName evidence="5">Uncharacterized protein</fullName>
    </submittedName>
</protein>
<evidence type="ECO:0000256" key="1">
    <source>
        <dbReference type="ARBA" id="ARBA00022676"/>
    </source>
</evidence>
<evidence type="ECO:0000313" key="5">
    <source>
        <dbReference type="EMBL" id="RXT47712.1"/>
    </source>
</evidence>
<keyword evidence="6" id="KW-1185">Reference proteome</keyword>
<evidence type="ECO:0000256" key="2">
    <source>
        <dbReference type="ARBA" id="ARBA00022679"/>
    </source>
</evidence>
<dbReference type="PANTHER" id="PTHR12526:SF510">
    <property type="entry name" value="D-INOSITOL 3-PHOSPHATE GLYCOSYLTRANSFERASE"/>
    <property type="match status" value="1"/>
</dbReference>
<feature type="domain" description="Glycosyl transferase family 1" evidence="3">
    <location>
        <begin position="244"/>
        <end position="376"/>
    </location>
</feature>
<dbReference type="EMBL" id="MZXW01000017">
    <property type="protein sequence ID" value="RXT47712.1"/>
    <property type="molecule type" value="Genomic_DNA"/>
</dbReference>
<proteinExistence type="predicted"/>
<name>A0A4Q1V8E9_9BRAD</name>
<organism evidence="5 6">
    <name type="scientific">Bradyrhizobium betae</name>
    <dbReference type="NCBI Taxonomy" id="244734"/>
    <lineage>
        <taxon>Bacteria</taxon>
        <taxon>Pseudomonadati</taxon>
        <taxon>Pseudomonadota</taxon>
        <taxon>Alphaproteobacteria</taxon>
        <taxon>Hyphomicrobiales</taxon>
        <taxon>Nitrobacteraceae</taxon>
        <taxon>Bradyrhizobium</taxon>
    </lineage>
</organism>
<evidence type="ECO:0000313" key="6">
    <source>
        <dbReference type="Proteomes" id="UP000290819"/>
    </source>
</evidence>
<dbReference type="Pfam" id="PF13579">
    <property type="entry name" value="Glyco_trans_4_4"/>
    <property type="match status" value="1"/>
</dbReference>
<sequence length="419" mass="46881">MVRQKEKETLGPVSARLVRSMAWEWHRRKDRGGPFPLTSVLIVRFWIKPAGQGVIYVQTVSGRTLFESSLLMKVLILGGSPARPGGVEAFCSRAHDAMNLDARLQVDWLPVNTAYLRPATSVRAWQSLRTFWRRRHEGWSAVWLQYVNLADLAFLVAARAMGFKVVVTPHLGANWKSTRIAMLRTLSRALLGLSSKFAYLSETQLQELALPVGVPRCRIHTFLPRSIGTRQLVVERRAGRQGLKLIHAGRLSHEKGSFLFLEVCARLKQRNLAFTAEVIGGCDDQTRMALNERIAEYGIKENVTLFPAMEEEELMKRLAAADFLIHLSILDSFPLIVLEALAAGAYPVCIDLPGARKMTQDYCGRVVSPNNAVQAAVDILCQGDLEVARGEADTARNKVLDDYDWGTCVRLLENCIEQD</sequence>
<reference evidence="5 6" key="1">
    <citation type="submission" date="2017-03" db="EMBL/GenBank/DDBJ databases">
        <authorList>
            <person name="Safronova V.I."/>
            <person name="Sazanova A.L."/>
            <person name="Chirak E.R."/>
        </authorList>
    </citation>
    <scope>NUCLEOTIDE SEQUENCE [LARGE SCALE GENOMIC DNA]</scope>
    <source>
        <strain evidence="5 6">Opo-243</strain>
    </source>
</reference>
<accession>A0A4Q1V8E9</accession>
<dbReference type="RefSeq" id="WP_164988040.1">
    <property type="nucleotide sequence ID" value="NZ_MZXW01000017.1"/>
</dbReference>
<evidence type="ECO:0000259" key="3">
    <source>
        <dbReference type="Pfam" id="PF00534"/>
    </source>
</evidence>
<dbReference type="InterPro" id="IPR028098">
    <property type="entry name" value="Glyco_trans_4-like_N"/>
</dbReference>
<keyword evidence="1" id="KW-0328">Glycosyltransferase</keyword>
<comment type="caution">
    <text evidence="5">The sequence shown here is derived from an EMBL/GenBank/DDBJ whole genome shotgun (WGS) entry which is preliminary data.</text>
</comment>
<feature type="domain" description="Glycosyltransferase subfamily 4-like N-terminal" evidence="4">
    <location>
        <begin position="101"/>
        <end position="221"/>
    </location>
</feature>
<dbReference type="Gene3D" id="3.40.50.2000">
    <property type="entry name" value="Glycogen Phosphorylase B"/>
    <property type="match status" value="2"/>
</dbReference>
<keyword evidence="2" id="KW-0808">Transferase</keyword>
<dbReference type="InterPro" id="IPR001296">
    <property type="entry name" value="Glyco_trans_1"/>
</dbReference>
<dbReference type="GO" id="GO:0016757">
    <property type="term" value="F:glycosyltransferase activity"/>
    <property type="evidence" value="ECO:0007669"/>
    <property type="project" value="UniProtKB-KW"/>
</dbReference>
<dbReference type="Pfam" id="PF00534">
    <property type="entry name" value="Glycos_transf_1"/>
    <property type="match status" value="1"/>
</dbReference>
<dbReference type="PANTHER" id="PTHR12526">
    <property type="entry name" value="GLYCOSYLTRANSFERASE"/>
    <property type="match status" value="1"/>
</dbReference>